<evidence type="ECO:0000313" key="1">
    <source>
        <dbReference type="EMBL" id="XCC97692.1"/>
    </source>
</evidence>
<keyword evidence="1" id="KW-0614">Plasmid</keyword>
<dbReference type="EMBL" id="CP123389">
    <property type="protein sequence ID" value="XCC97692.1"/>
    <property type="molecule type" value="Genomic_DNA"/>
</dbReference>
<sequence>MSATAMPGGQIILKMPDQHAASHAFGLPCETMIGWHEGGQGCSDIEHVPTHDERTAGQAAARRRLRDRRAGLGRDLSLGPPVGAQGGADLIEMCVRNWVEIAKQKGLLGFL</sequence>
<gene>
    <name evidence="1" type="ORF">PVT71_27730</name>
</gene>
<geneLocation type="plasmid" evidence="1">
    <name>unnamed4</name>
</geneLocation>
<name>A0AAU8AT60_9RHOB</name>
<proteinExistence type="predicted"/>
<accession>A0AAU8AT60</accession>
<reference evidence="1" key="1">
    <citation type="submission" date="2023-02" db="EMBL/GenBank/DDBJ databases">
        <title>Description and genomic characterization of Salipiger bruguierae sp. nov., isolated from the sediment of mangrove plant Bruguiera sexangula.</title>
        <authorList>
            <person name="Long M."/>
        </authorList>
    </citation>
    <scope>NUCLEOTIDE SEQUENCE</scope>
    <source>
        <strain evidence="1">H15</strain>
        <plasmid evidence="1">unnamed4</plasmid>
    </source>
</reference>
<organism evidence="1">
    <name type="scientific">Alloyangia sp. H15</name>
    <dbReference type="NCBI Taxonomy" id="3029062"/>
    <lineage>
        <taxon>Bacteria</taxon>
        <taxon>Pseudomonadati</taxon>
        <taxon>Pseudomonadota</taxon>
        <taxon>Alphaproteobacteria</taxon>
        <taxon>Rhodobacterales</taxon>
        <taxon>Roseobacteraceae</taxon>
        <taxon>Alloyangia</taxon>
    </lineage>
</organism>
<dbReference type="RefSeq" id="WP_353476583.1">
    <property type="nucleotide sequence ID" value="NZ_CP123389.1"/>
</dbReference>
<protein>
    <submittedName>
        <fullName evidence="1">Uncharacterized protein</fullName>
    </submittedName>
</protein>
<dbReference type="AlphaFoldDB" id="A0AAU8AT60"/>